<proteinExistence type="predicted"/>
<evidence type="ECO:0000313" key="3">
    <source>
        <dbReference type="RefSeq" id="XP_035829095.1"/>
    </source>
</evidence>
<gene>
    <name evidence="3" type="primary">LOC101858754</name>
</gene>
<reference evidence="3" key="1">
    <citation type="submission" date="2025-08" db="UniProtKB">
        <authorList>
            <consortium name="RefSeq"/>
        </authorList>
    </citation>
    <scope>IDENTIFICATION</scope>
</reference>
<sequence>MTCDSYILGLWVFQRDTERMATNEVDPTDTEVLQFSLTDPDHLSEQLDAANLNDEETDLLFQEAVKLNAHLKEVLRHQQLEEGQSSSKAKSKKAYGQGHPLAAPKAPRNPRQSTLPPIVATSERSREGLKNREAKTKSLSDAPRVGSASKRKGSAKKSVANRPAWDDRFSFS</sequence>
<evidence type="ECO:0000256" key="1">
    <source>
        <dbReference type="SAM" id="MobiDB-lite"/>
    </source>
</evidence>
<accession>A0ABM1W352</accession>
<organism evidence="2 3">
    <name type="scientific">Aplysia californica</name>
    <name type="common">California sea hare</name>
    <dbReference type="NCBI Taxonomy" id="6500"/>
    <lineage>
        <taxon>Eukaryota</taxon>
        <taxon>Metazoa</taxon>
        <taxon>Spiralia</taxon>
        <taxon>Lophotrochozoa</taxon>
        <taxon>Mollusca</taxon>
        <taxon>Gastropoda</taxon>
        <taxon>Heterobranchia</taxon>
        <taxon>Euthyneura</taxon>
        <taxon>Tectipleura</taxon>
        <taxon>Aplysiida</taxon>
        <taxon>Aplysioidea</taxon>
        <taxon>Aplysiidae</taxon>
        <taxon>Aplysia</taxon>
    </lineage>
</organism>
<feature type="compositionally biased region" description="Basic and acidic residues" evidence="1">
    <location>
        <begin position="123"/>
        <end position="138"/>
    </location>
</feature>
<evidence type="ECO:0000313" key="2">
    <source>
        <dbReference type="Proteomes" id="UP000694888"/>
    </source>
</evidence>
<dbReference type="RefSeq" id="XP_035829095.1">
    <property type="nucleotide sequence ID" value="XM_035973202.1"/>
</dbReference>
<feature type="region of interest" description="Disordered" evidence="1">
    <location>
        <begin position="78"/>
        <end position="172"/>
    </location>
</feature>
<protein>
    <submittedName>
        <fullName evidence="3">Uncharacterized protein LOC101858754 isoform X1</fullName>
    </submittedName>
</protein>
<keyword evidence="2" id="KW-1185">Reference proteome</keyword>
<dbReference type="GeneID" id="101858754"/>
<dbReference type="Proteomes" id="UP000694888">
    <property type="component" value="Unplaced"/>
</dbReference>
<name>A0ABM1W352_APLCA</name>